<reference evidence="2 3" key="1">
    <citation type="submission" date="2013-12" db="EMBL/GenBank/DDBJ databases">
        <title>A Varibaculum cambriense genome reconstructed from a premature infant gut community with otherwise low bacterial novelty that shifts toward anaerobic metabolism during the third week of life.</title>
        <authorList>
            <person name="Brown C.T."/>
            <person name="Sharon I."/>
            <person name="Thomas B.C."/>
            <person name="Castelle C.J."/>
            <person name="Morowitz M.J."/>
            <person name="Banfield J.F."/>
        </authorList>
    </citation>
    <scope>NUCLEOTIDE SEQUENCE [LARGE SCALE GENOMIC DNA]</scope>
    <source>
        <strain evidence="3">DORA_A_5_14_21</strain>
    </source>
</reference>
<proteinExistence type="predicted"/>
<dbReference type="Pfam" id="PF20629">
    <property type="entry name" value="GD_AH_C"/>
    <property type="match status" value="1"/>
</dbReference>
<feature type="non-terminal residue" evidence="2">
    <location>
        <position position="1"/>
    </location>
</feature>
<dbReference type="Proteomes" id="UP000018853">
    <property type="component" value="Unassembled WGS sequence"/>
</dbReference>
<sequence length="110" mass="11609">DGVVDLNHLYGCGVAINVPAAVVPIRTIHNIALNPNFGGEVMVVGMQCGGSDAFSGVTTNPAVGYDSDLLVRCGATVMFSEVTEVRDAIHLLTPRAINEEVGRRLLEEMA</sequence>
<organism evidence="2 3">
    <name type="scientific">Escherichia coli DORA_A_5_14_21</name>
    <dbReference type="NCBI Taxonomy" id="1403943"/>
    <lineage>
        <taxon>Bacteria</taxon>
        <taxon>Pseudomonadati</taxon>
        <taxon>Pseudomonadota</taxon>
        <taxon>Gammaproteobacteria</taxon>
        <taxon>Enterobacterales</taxon>
        <taxon>Enterobacteriaceae</taxon>
        <taxon>Escherichia</taxon>
    </lineage>
</organism>
<gene>
    <name evidence="2" type="ORF">Q609_ECAC00389G0001</name>
</gene>
<dbReference type="InterPro" id="IPR052172">
    <property type="entry name" value="UxaA_altronate/galactarate_dh"/>
</dbReference>
<evidence type="ECO:0000313" key="3">
    <source>
        <dbReference type="Proteomes" id="UP000018853"/>
    </source>
</evidence>
<feature type="domain" description="D-galactarate/Altronate dehydratase C-terminal" evidence="1">
    <location>
        <begin position="42"/>
        <end position="109"/>
    </location>
</feature>
<protein>
    <recommendedName>
        <fullName evidence="1">D-galactarate/Altronate dehydratase C-terminal domain-containing protein</fullName>
    </recommendedName>
</protein>
<dbReference type="EMBL" id="AZLZ01000389">
    <property type="protein sequence ID" value="ETJ27330.1"/>
    <property type="molecule type" value="Genomic_DNA"/>
</dbReference>
<dbReference type="PATRIC" id="fig|1403943.3.peg.829"/>
<accession>W1XD04</accession>
<dbReference type="PANTHER" id="PTHR30536:SF1">
    <property type="entry name" value="GALACTARATE DEHYDRATASE (L-THREO-FORMING)"/>
    <property type="match status" value="1"/>
</dbReference>
<dbReference type="GO" id="GO:0046392">
    <property type="term" value="P:galactarate catabolic process"/>
    <property type="evidence" value="ECO:0007669"/>
    <property type="project" value="TreeGrafter"/>
</dbReference>
<evidence type="ECO:0000259" key="1">
    <source>
        <dbReference type="Pfam" id="PF20629"/>
    </source>
</evidence>
<name>W1XD04_ECOLX</name>
<dbReference type="GO" id="GO:0008867">
    <property type="term" value="F:galactarate dehydratase activity"/>
    <property type="evidence" value="ECO:0007669"/>
    <property type="project" value="TreeGrafter"/>
</dbReference>
<dbReference type="AlphaFoldDB" id="W1XD04"/>
<dbReference type="InterPro" id="IPR048332">
    <property type="entry name" value="GD_AH_C"/>
</dbReference>
<dbReference type="PANTHER" id="PTHR30536">
    <property type="entry name" value="ALTRONATE/GALACTARATE DEHYDRATASE"/>
    <property type="match status" value="1"/>
</dbReference>
<comment type="caution">
    <text evidence="2">The sequence shown here is derived from an EMBL/GenBank/DDBJ whole genome shotgun (WGS) entry which is preliminary data.</text>
</comment>
<dbReference type="GO" id="GO:0019698">
    <property type="term" value="P:D-galacturonate catabolic process"/>
    <property type="evidence" value="ECO:0007669"/>
    <property type="project" value="TreeGrafter"/>
</dbReference>
<evidence type="ECO:0000313" key="2">
    <source>
        <dbReference type="EMBL" id="ETJ27330.1"/>
    </source>
</evidence>